<dbReference type="STRING" id="1936003.STSP2_02418"/>
<dbReference type="AlphaFoldDB" id="A0A1U9NMU9"/>
<dbReference type="PANTHER" id="PTHR36441">
    <property type="entry name" value="HYPOTHETICAL CYTOSOLIC PROTEIN"/>
    <property type="match status" value="1"/>
</dbReference>
<proteinExistence type="predicted"/>
<dbReference type="EMBL" id="CP019791">
    <property type="protein sequence ID" value="AQT69229.1"/>
    <property type="molecule type" value="Genomic_DNA"/>
</dbReference>
<evidence type="ECO:0008006" key="3">
    <source>
        <dbReference type="Google" id="ProtNLM"/>
    </source>
</evidence>
<dbReference type="InterPro" id="IPR036746">
    <property type="entry name" value="TT1725-like_sf"/>
</dbReference>
<name>A0A1U9NMU9_9BACT</name>
<keyword evidence="2" id="KW-1185">Reference proteome</keyword>
<gene>
    <name evidence="1" type="ORF">STSP2_02418</name>
</gene>
<protein>
    <recommendedName>
        <fullName evidence="3">DUF503 domain-containing protein</fullName>
    </recommendedName>
</protein>
<accession>A0A1U9NMU9</accession>
<dbReference type="SUPFAM" id="SSF103007">
    <property type="entry name" value="Hypothetical protein TT1725"/>
    <property type="match status" value="1"/>
</dbReference>
<dbReference type="Proteomes" id="UP000189674">
    <property type="component" value="Chromosome"/>
</dbReference>
<evidence type="ECO:0000313" key="2">
    <source>
        <dbReference type="Proteomes" id="UP000189674"/>
    </source>
</evidence>
<sequence>MLVGTMVITINLPGIRSLKEKRKIVKSLVERLRNRFNFSVSEVAANESKLQAVIGLAMVSDDGVHIERQIDKVSEFVHADGRFFVSRIEREMFSVEE</sequence>
<organism evidence="1 2">
    <name type="scientific">Anaerohalosphaera lusitana</name>
    <dbReference type="NCBI Taxonomy" id="1936003"/>
    <lineage>
        <taxon>Bacteria</taxon>
        <taxon>Pseudomonadati</taxon>
        <taxon>Planctomycetota</taxon>
        <taxon>Phycisphaerae</taxon>
        <taxon>Sedimentisphaerales</taxon>
        <taxon>Anaerohalosphaeraceae</taxon>
        <taxon>Anaerohalosphaera</taxon>
    </lineage>
</organism>
<evidence type="ECO:0000313" key="1">
    <source>
        <dbReference type="EMBL" id="AQT69229.1"/>
    </source>
</evidence>
<dbReference type="InterPro" id="IPR007546">
    <property type="entry name" value="DUF503"/>
</dbReference>
<dbReference type="PANTHER" id="PTHR36441:SF1">
    <property type="entry name" value="DUF503 DOMAIN-CONTAINING PROTEIN"/>
    <property type="match status" value="1"/>
</dbReference>
<dbReference type="KEGG" id="alus:STSP2_02418"/>
<dbReference type="RefSeq" id="WP_205847884.1">
    <property type="nucleotide sequence ID" value="NZ_CP019791.1"/>
</dbReference>
<dbReference type="Gene3D" id="3.30.70.1120">
    <property type="entry name" value="TT1725-like"/>
    <property type="match status" value="1"/>
</dbReference>
<dbReference type="Pfam" id="PF04456">
    <property type="entry name" value="DUF503"/>
    <property type="match status" value="1"/>
</dbReference>
<reference evidence="2" key="1">
    <citation type="submission" date="2017-02" db="EMBL/GenBank/DDBJ databases">
        <title>Comparative genomics and description of representatives of a novel lineage of planctomycetes thriving in anoxic sediments.</title>
        <authorList>
            <person name="Spring S."/>
            <person name="Bunk B."/>
            <person name="Sproer C."/>
        </authorList>
    </citation>
    <scope>NUCLEOTIDE SEQUENCE [LARGE SCALE GENOMIC DNA]</scope>
    <source>
        <strain evidence="2">ST-NAGAB-D1</strain>
    </source>
</reference>